<dbReference type="AlphaFoldDB" id="A0A1X7T0N4"/>
<dbReference type="InParanoid" id="A0A1X7T0N4"/>
<name>A0A1X7T0N4_AMPQE</name>
<protein>
    <submittedName>
        <fullName evidence="1">Uncharacterized protein</fullName>
    </submittedName>
</protein>
<accession>A0A1X7T0N4</accession>
<evidence type="ECO:0000313" key="1">
    <source>
        <dbReference type="EnsemblMetazoa" id="Aqu2.1.08002_001"/>
    </source>
</evidence>
<sequence length="57" mass="6444">KTWNWDTSPRQGLMIVVNLLINVDNPEDGTVVIVMAGEHAPMTAEERRLKLKSLLEN</sequence>
<organism evidence="1">
    <name type="scientific">Amphimedon queenslandica</name>
    <name type="common">Sponge</name>
    <dbReference type="NCBI Taxonomy" id="400682"/>
    <lineage>
        <taxon>Eukaryota</taxon>
        <taxon>Metazoa</taxon>
        <taxon>Porifera</taxon>
        <taxon>Demospongiae</taxon>
        <taxon>Heteroscleromorpha</taxon>
        <taxon>Haplosclerida</taxon>
        <taxon>Niphatidae</taxon>
        <taxon>Amphimedon</taxon>
    </lineage>
</organism>
<dbReference type="EnsemblMetazoa" id="Aqu2.1.08002_001">
    <property type="protein sequence ID" value="Aqu2.1.08002_001"/>
    <property type="gene ID" value="Aqu2.1.08002"/>
</dbReference>
<reference evidence="1" key="1">
    <citation type="submission" date="2017-05" db="UniProtKB">
        <authorList>
            <consortium name="EnsemblMetazoa"/>
        </authorList>
    </citation>
    <scope>IDENTIFICATION</scope>
</reference>
<proteinExistence type="predicted"/>